<protein>
    <recommendedName>
        <fullName evidence="2">SGNH domain-containing protein</fullName>
    </recommendedName>
</protein>
<organism evidence="1">
    <name type="scientific">uncultured marine thaumarchaeote SAT1000_06_A07</name>
    <dbReference type="NCBI Taxonomy" id="1456360"/>
    <lineage>
        <taxon>Archaea</taxon>
        <taxon>Nitrososphaerota</taxon>
        <taxon>environmental samples</taxon>
    </lineage>
</organism>
<evidence type="ECO:0000313" key="1">
    <source>
        <dbReference type="EMBL" id="AIF21759.1"/>
    </source>
</evidence>
<name>A0A075I1D9_9ARCH</name>
<sequence>MDFLMTNYIEIGMILTDWEIRTVEEYRHTNPAESYNFMRDKLNELETSCAGTVDFTNIFNNETGLIYFDYAHMGDAGNRIVAEKMFKISSPFVTDIQE</sequence>
<reference evidence="1" key="1">
    <citation type="journal article" date="2014" name="Genome Biol. Evol.">
        <title>Pangenome evidence for extensive interdomain horizontal transfer affecting lineage core and shell genes in uncultured planktonic thaumarchaeota and euryarchaeota.</title>
        <authorList>
            <person name="Deschamps P."/>
            <person name="Zivanovic Y."/>
            <person name="Moreira D."/>
            <person name="Rodriguez-Valera F."/>
            <person name="Lopez-Garcia P."/>
        </authorList>
    </citation>
    <scope>NUCLEOTIDE SEQUENCE</scope>
</reference>
<proteinExistence type="predicted"/>
<accession>A0A075I1D9</accession>
<evidence type="ECO:0008006" key="2">
    <source>
        <dbReference type="Google" id="ProtNLM"/>
    </source>
</evidence>
<dbReference type="EMBL" id="KF901197">
    <property type="protein sequence ID" value="AIF21759.1"/>
    <property type="molecule type" value="Genomic_DNA"/>
</dbReference>
<dbReference type="AlphaFoldDB" id="A0A075I1D9"/>